<accession>A0A370XBK6</accession>
<keyword evidence="2" id="KW-0812">Transmembrane</keyword>
<proteinExistence type="predicted"/>
<gene>
    <name evidence="3" type="ORF">DWU99_00485</name>
</gene>
<feature type="compositionally biased region" description="Basic and acidic residues" evidence="1">
    <location>
        <begin position="96"/>
        <end position="109"/>
    </location>
</feature>
<feature type="region of interest" description="Disordered" evidence="1">
    <location>
        <begin position="86"/>
        <end position="109"/>
    </location>
</feature>
<sequence length="109" mass="12267">MSDTLILAIVASTSAILGSFVTGWFTYRAAVKQREAERFKRKLIQAYKDIAAFHRLEERYTVALAKTSDDRSAESWKRDVRKALRDDGFASPSDDATAHRAEQRASELG</sequence>
<dbReference type="RefSeq" id="WP_115476039.1">
    <property type="nucleotide sequence ID" value="NZ_QRBF01000001.1"/>
</dbReference>
<keyword evidence="4" id="KW-1185">Reference proteome</keyword>
<protein>
    <submittedName>
        <fullName evidence="3">Uncharacterized protein</fullName>
    </submittedName>
</protein>
<organism evidence="3 4">
    <name type="scientific">Dyella psychrodurans</name>
    <dbReference type="NCBI Taxonomy" id="1927960"/>
    <lineage>
        <taxon>Bacteria</taxon>
        <taxon>Pseudomonadati</taxon>
        <taxon>Pseudomonadota</taxon>
        <taxon>Gammaproteobacteria</taxon>
        <taxon>Lysobacterales</taxon>
        <taxon>Rhodanobacteraceae</taxon>
        <taxon>Dyella</taxon>
    </lineage>
</organism>
<dbReference type="AlphaFoldDB" id="A0A370XBK6"/>
<keyword evidence="2" id="KW-1133">Transmembrane helix</keyword>
<dbReference type="Proteomes" id="UP000255334">
    <property type="component" value="Unassembled WGS sequence"/>
</dbReference>
<comment type="caution">
    <text evidence="3">The sequence shown here is derived from an EMBL/GenBank/DDBJ whole genome shotgun (WGS) entry which is preliminary data.</text>
</comment>
<name>A0A370XBK6_9GAMM</name>
<dbReference type="EMBL" id="QRBF01000001">
    <property type="protein sequence ID" value="RDS85788.1"/>
    <property type="molecule type" value="Genomic_DNA"/>
</dbReference>
<evidence type="ECO:0000256" key="1">
    <source>
        <dbReference type="SAM" id="MobiDB-lite"/>
    </source>
</evidence>
<feature type="transmembrane region" description="Helical" evidence="2">
    <location>
        <begin position="6"/>
        <end position="31"/>
    </location>
</feature>
<dbReference type="OrthoDB" id="9846306at2"/>
<reference evidence="3 4" key="1">
    <citation type="submission" date="2018-07" db="EMBL/GenBank/DDBJ databases">
        <title>Dyella monticola sp. nov. and Dyella psychrodurans sp. nov. isolated from monsoon evergreen broad-leaved forest soil of Dinghu Mountain, China.</title>
        <authorList>
            <person name="Gao Z."/>
            <person name="Qiu L."/>
        </authorList>
    </citation>
    <scope>NUCLEOTIDE SEQUENCE [LARGE SCALE GENOMIC DNA]</scope>
    <source>
        <strain evidence="3 4">4MSK11</strain>
    </source>
</reference>
<evidence type="ECO:0000313" key="3">
    <source>
        <dbReference type="EMBL" id="RDS85788.1"/>
    </source>
</evidence>
<keyword evidence="2" id="KW-0472">Membrane</keyword>
<evidence type="ECO:0000313" key="4">
    <source>
        <dbReference type="Proteomes" id="UP000255334"/>
    </source>
</evidence>
<evidence type="ECO:0000256" key="2">
    <source>
        <dbReference type="SAM" id="Phobius"/>
    </source>
</evidence>